<evidence type="ECO:0000313" key="1">
    <source>
        <dbReference type="EMBL" id="CAD9336298.1"/>
    </source>
</evidence>
<dbReference type="EMBL" id="HBGO01015191">
    <property type="protein sequence ID" value="CAD9336298.1"/>
    <property type="molecule type" value="Transcribed_RNA"/>
</dbReference>
<organism evidence="1">
    <name type="scientific">Trieres chinensis</name>
    <name type="common">Marine centric diatom</name>
    <name type="synonym">Odontella sinensis</name>
    <dbReference type="NCBI Taxonomy" id="1514140"/>
    <lineage>
        <taxon>Eukaryota</taxon>
        <taxon>Sar</taxon>
        <taxon>Stramenopiles</taxon>
        <taxon>Ochrophyta</taxon>
        <taxon>Bacillariophyta</taxon>
        <taxon>Mediophyceae</taxon>
        <taxon>Biddulphiophycidae</taxon>
        <taxon>Eupodiscales</taxon>
        <taxon>Parodontellaceae</taxon>
        <taxon>Trieres</taxon>
    </lineage>
</organism>
<sequence length="165" mass="18028">MIFVGENACGVEENCAATPDRANQEGARLTELANDAEDDYSRSRITQQIVMLPTETSQVSWTQQRQCENESHIQDENEILMGTSLLCSSTSSTPDAPQVVCLDDDGIGPSNEGPHSHCQEFCMDYNGINMSNEGLCSGQQSHDPVLSHQTGALIDNYAEGETRQK</sequence>
<name>A0A7S1ZEJ6_TRICV</name>
<gene>
    <name evidence="1" type="ORF">OSIN01602_LOCUS8578</name>
</gene>
<proteinExistence type="predicted"/>
<accession>A0A7S1ZEJ6</accession>
<reference evidence="1" key="1">
    <citation type="submission" date="2021-01" db="EMBL/GenBank/DDBJ databases">
        <authorList>
            <person name="Corre E."/>
            <person name="Pelletier E."/>
            <person name="Niang G."/>
            <person name="Scheremetjew M."/>
            <person name="Finn R."/>
            <person name="Kale V."/>
            <person name="Holt S."/>
            <person name="Cochrane G."/>
            <person name="Meng A."/>
            <person name="Brown T."/>
            <person name="Cohen L."/>
        </authorList>
    </citation>
    <scope>NUCLEOTIDE SEQUENCE</scope>
    <source>
        <strain evidence="1">Grunow 1884</strain>
    </source>
</reference>
<protein>
    <submittedName>
        <fullName evidence="1">Uncharacterized protein</fullName>
    </submittedName>
</protein>
<dbReference type="AlphaFoldDB" id="A0A7S1ZEJ6"/>